<dbReference type="Gene3D" id="3.40.50.1000">
    <property type="entry name" value="HAD superfamily/HAD-like"/>
    <property type="match status" value="1"/>
</dbReference>
<gene>
    <name evidence="1" type="ORF">SAMN02745158_02272</name>
</gene>
<dbReference type="CDD" id="cd07505">
    <property type="entry name" value="HAD_BPGM-like"/>
    <property type="match status" value="1"/>
</dbReference>
<name>A0A1M4Y9W7_9CLOT</name>
<dbReference type="InterPro" id="IPR036412">
    <property type="entry name" value="HAD-like_sf"/>
</dbReference>
<dbReference type="PANTHER" id="PTHR18901">
    <property type="entry name" value="2-DEOXYGLUCOSE-6-PHOSPHATE PHOSPHATASE 2"/>
    <property type="match status" value="1"/>
</dbReference>
<dbReference type="Proteomes" id="UP000184245">
    <property type="component" value="Unassembled WGS sequence"/>
</dbReference>
<proteinExistence type="predicted"/>
<dbReference type="PANTHER" id="PTHR18901:SF38">
    <property type="entry name" value="PSEUDOURIDINE-5'-PHOSPHATASE"/>
    <property type="match status" value="1"/>
</dbReference>
<dbReference type="Pfam" id="PF13419">
    <property type="entry name" value="HAD_2"/>
    <property type="match status" value="1"/>
</dbReference>
<dbReference type="InterPro" id="IPR023198">
    <property type="entry name" value="PGP-like_dom2"/>
</dbReference>
<dbReference type="InterPro" id="IPR041492">
    <property type="entry name" value="HAD_2"/>
</dbReference>
<organism evidence="1 2">
    <name type="scientific">Lactonifactor longoviformis DSM 17459</name>
    <dbReference type="NCBI Taxonomy" id="1122155"/>
    <lineage>
        <taxon>Bacteria</taxon>
        <taxon>Bacillati</taxon>
        <taxon>Bacillota</taxon>
        <taxon>Clostridia</taxon>
        <taxon>Eubacteriales</taxon>
        <taxon>Clostridiaceae</taxon>
        <taxon>Lactonifactor</taxon>
    </lineage>
</organism>
<dbReference type="InterPro" id="IPR006439">
    <property type="entry name" value="HAD-SF_hydro_IA"/>
</dbReference>
<dbReference type="STRING" id="1122155.SAMN02745158_02272"/>
<dbReference type="SFLD" id="SFLDS00003">
    <property type="entry name" value="Haloacid_Dehalogenase"/>
    <property type="match status" value="1"/>
</dbReference>
<protein>
    <submittedName>
        <fullName evidence="1">Haloacid dehalogenase superfamily, subfamily IA, variant 3 with third motif having DD or ED</fullName>
    </submittedName>
</protein>
<sequence length="214" mass="23876">MKNQLKGAIFDADGTLLDSMYLWDTLGNAYLNSRGITPRADLNAVLETLSLPEAAEYFRAKYGVKESAEEIIRGINRIIFCGYRDTVPLKPGVVKVLNSFSHMGIPMCVATSTDRPLIEAAFARNGILKYFQKIITCTEAGTSKRESKIYFLAADTLGTSPEDTWVFEDAYFAAQTAKNAGFHLAGILDPSEKNQEKLAEISDIYLHSWDEWEE</sequence>
<dbReference type="NCBIfam" id="TIGR01509">
    <property type="entry name" value="HAD-SF-IA-v3"/>
    <property type="match status" value="1"/>
</dbReference>
<keyword evidence="2" id="KW-1185">Reference proteome</keyword>
<dbReference type="GO" id="GO:0016791">
    <property type="term" value="F:phosphatase activity"/>
    <property type="evidence" value="ECO:0007669"/>
    <property type="project" value="TreeGrafter"/>
</dbReference>
<dbReference type="InterPro" id="IPR023214">
    <property type="entry name" value="HAD_sf"/>
</dbReference>
<dbReference type="AlphaFoldDB" id="A0A1M4Y9W7"/>
<reference evidence="1 2" key="1">
    <citation type="submission" date="2016-11" db="EMBL/GenBank/DDBJ databases">
        <authorList>
            <person name="Jaros S."/>
            <person name="Januszkiewicz K."/>
            <person name="Wedrychowicz H."/>
        </authorList>
    </citation>
    <scope>NUCLEOTIDE SEQUENCE [LARGE SCALE GENOMIC DNA]</scope>
    <source>
        <strain evidence="1 2">DSM 17459</strain>
    </source>
</reference>
<dbReference type="RefSeq" id="WP_072851788.1">
    <property type="nucleotide sequence ID" value="NZ_FQVI01000011.1"/>
</dbReference>
<accession>A0A1M4Y9W7</accession>
<evidence type="ECO:0000313" key="1">
    <source>
        <dbReference type="EMBL" id="SHF02433.1"/>
    </source>
</evidence>
<dbReference type="SFLD" id="SFLDG01129">
    <property type="entry name" value="C1.5:_HAD__Beta-PGM__Phosphata"/>
    <property type="match status" value="1"/>
</dbReference>
<dbReference type="Gene3D" id="1.10.150.240">
    <property type="entry name" value="Putative phosphatase, domain 2"/>
    <property type="match status" value="1"/>
</dbReference>
<dbReference type="OrthoDB" id="9797743at2"/>
<evidence type="ECO:0000313" key="2">
    <source>
        <dbReference type="Proteomes" id="UP000184245"/>
    </source>
</evidence>
<dbReference type="SUPFAM" id="SSF56784">
    <property type="entry name" value="HAD-like"/>
    <property type="match status" value="1"/>
</dbReference>
<dbReference type="EMBL" id="FQVI01000011">
    <property type="protein sequence ID" value="SHF02433.1"/>
    <property type="molecule type" value="Genomic_DNA"/>
</dbReference>